<feature type="region of interest" description="Disordered" evidence="2">
    <location>
        <begin position="210"/>
        <end position="250"/>
    </location>
</feature>
<name>A0AAE0WXQ7_9PEZI</name>
<feature type="region of interest" description="Disordered" evidence="2">
    <location>
        <begin position="478"/>
        <end position="518"/>
    </location>
</feature>
<feature type="compositionally biased region" description="Basic and acidic residues" evidence="2">
    <location>
        <begin position="1"/>
        <end position="19"/>
    </location>
</feature>
<sequence>MGSSHSKDERRSSRQENPRRVSSGSARTTQSSPPPAQQTPGDRLTTHIYAARNAGARGSRPDLNFLSIGRDRGGSDDTPPPERVRETKQEKEARRVEKERQARVKERERSLQEESVDGGFLVTLGTYTGPEDFNKGIVRQLQLERRLAPFWKGLDDHNDSWTEAQLVAAVRGLPIPAADEVPAELLPPSPIDPRSSETNINNLTVPISSRSQSYQSDMSGNLSASHPAFSSSGPTSPTFPPPSSSATFRGRAKTLASLATGSKSSSDLTQREIQLPKDPYVNGLPTEAYLYRGALECPICFMYYPPYLNKTRCCDQAICSECFVQIKRPDPHPPEHEQPGEPRPPEEEAETLVSEIASCPFCVTPEFGVTYEAPPFRRGLAYANQANTHPLKSLNSAMSSSSSLQSGPGRRRATSLSASSSQVVTTDKVRPDWAKKLADARAHTLRRSAAATALHNAAYVLGNQGDGQIRGGLGFGRRRRTLFGDSPGASGSGTPQTGDGSSDILSARTSSRRTRVDDLEELMMMEAIRLSLAAEEDRMRKEDKEAKKDEKKKAKEDKKLAKQDAKLAKRHRNGSGTSLYPSSTNESTSSWAGTSMVRSTSNLGMQPTSIPEEHFHGKGKAPAQDFARFNPLTEPSSTFNTELRDEHPRPSESPSPGATSSSNPTEAPQRHLEASRATILPAAPASSSPIPMPSSATSRGTHLRQFSNTSSTASSFVDSAPGSVPIGSPMDLTPGMEADADGTPVAGTTPSGMEPMFNFRSLAAMIGDHGTAGLTIDRDAAAATHPPPLGPEMNSSLRDLSNGRTRGDSAESSSSSSGGVPPPVYVEHMIPPTPNLEVEEGDLIMPAPVPSERRMVHDVDAKEFGGVRVLDGQGHGHGHGLGEARRHEATQ</sequence>
<dbReference type="PANTHER" id="PTHR31315:SF1">
    <property type="entry name" value="PROTEIN SIP5"/>
    <property type="match status" value="1"/>
</dbReference>
<protein>
    <submittedName>
        <fullName evidence="3">SNF1-interacting protein</fullName>
    </submittedName>
</protein>
<feature type="compositionally biased region" description="Basic and acidic residues" evidence="2">
    <location>
        <begin position="880"/>
        <end position="891"/>
    </location>
</feature>
<feature type="region of interest" description="Disordered" evidence="2">
    <location>
        <begin position="536"/>
        <end position="753"/>
    </location>
</feature>
<dbReference type="Proteomes" id="UP001274830">
    <property type="component" value="Unassembled WGS sequence"/>
</dbReference>
<feature type="compositionally biased region" description="Basic and acidic residues" evidence="2">
    <location>
        <begin position="69"/>
        <end position="112"/>
    </location>
</feature>
<feature type="compositionally biased region" description="Basic and acidic residues" evidence="2">
    <location>
        <begin position="536"/>
        <end position="567"/>
    </location>
</feature>
<feature type="compositionally biased region" description="Polar residues" evidence="2">
    <location>
        <begin position="574"/>
        <end position="609"/>
    </location>
</feature>
<feature type="compositionally biased region" description="Low complexity" evidence="2">
    <location>
        <begin position="677"/>
        <end position="698"/>
    </location>
</feature>
<feature type="region of interest" description="Disordered" evidence="2">
    <location>
        <begin position="781"/>
        <end position="823"/>
    </location>
</feature>
<gene>
    <name evidence="3" type="primary">SIP5</name>
    <name evidence="3" type="ORF">LTR78_001091</name>
</gene>
<feature type="compositionally biased region" description="Low complexity" evidence="2">
    <location>
        <begin position="392"/>
        <end position="406"/>
    </location>
</feature>
<feature type="compositionally biased region" description="Polar residues" evidence="2">
    <location>
        <begin position="704"/>
        <end position="717"/>
    </location>
</feature>
<feature type="compositionally biased region" description="Low complexity" evidence="2">
    <location>
        <begin position="227"/>
        <end position="236"/>
    </location>
</feature>
<keyword evidence="4" id="KW-1185">Reference proteome</keyword>
<feature type="region of interest" description="Disordered" evidence="2">
    <location>
        <begin position="1"/>
        <end position="115"/>
    </location>
</feature>
<evidence type="ECO:0000313" key="3">
    <source>
        <dbReference type="EMBL" id="KAK3679530.1"/>
    </source>
</evidence>
<feature type="compositionally biased region" description="Polar residues" evidence="2">
    <location>
        <begin position="492"/>
        <end position="509"/>
    </location>
</feature>
<dbReference type="CDD" id="cd24139">
    <property type="entry name" value="SIP5-like"/>
    <property type="match status" value="1"/>
</dbReference>
<feature type="region of interest" description="Disordered" evidence="2">
    <location>
        <begin position="330"/>
        <end position="350"/>
    </location>
</feature>
<feature type="compositionally biased region" description="Basic and acidic residues" evidence="2">
    <location>
        <begin position="330"/>
        <end position="346"/>
    </location>
</feature>
<proteinExistence type="inferred from homology"/>
<feature type="region of interest" description="Disordered" evidence="2">
    <location>
        <begin position="392"/>
        <end position="423"/>
    </location>
</feature>
<evidence type="ECO:0000256" key="2">
    <source>
        <dbReference type="SAM" id="MobiDB-lite"/>
    </source>
</evidence>
<comment type="caution">
    <text evidence="3">The sequence shown here is derived from an EMBL/GenBank/DDBJ whole genome shotgun (WGS) entry which is preliminary data.</text>
</comment>
<dbReference type="GO" id="GO:0005737">
    <property type="term" value="C:cytoplasm"/>
    <property type="evidence" value="ECO:0007669"/>
    <property type="project" value="TreeGrafter"/>
</dbReference>
<dbReference type="AlphaFoldDB" id="A0AAE0WXQ7"/>
<comment type="similarity">
    <text evidence="1">Belongs to the SIP5 family.</text>
</comment>
<dbReference type="EMBL" id="JAUTXT010000002">
    <property type="protein sequence ID" value="KAK3679530.1"/>
    <property type="molecule type" value="Genomic_DNA"/>
</dbReference>
<feature type="region of interest" description="Disordered" evidence="2">
    <location>
        <begin position="868"/>
        <end position="891"/>
    </location>
</feature>
<organism evidence="3 4">
    <name type="scientific">Recurvomyces mirabilis</name>
    <dbReference type="NCBI Taxonomy" id="574656"/>
    <lineage>
        <taxon>Eukaryota</taxon>
        <taxon>Fungi</taxon>
        <taxon>Dikarya</taxon>
        <taxon>Ascomycota</taxon>
        <taxon>Pezizomycotina</taxon>
        <taxon>Dothideomycetes</taxon>
        <taxon>Dothideomycetidae</taxon>
        <taxon>Mycosphaerellales</taxon>
        <taxon>Teratosphaeriaceae</taxon>
        <taxon>Recurvomyces</taxon>
    </lineage>
</organism>
<accession>A0AAE0WXQ7</accession>
<feature type="compositionally biased region" description="Polar residues" evidence="2">
    <location>
        <begin position="793"/>
        <end position="804"/>
    </location>
</feature>
<evidence type="ECO:0000256" key="1">
    <source>
        <dbReference type="ARBA" id="ARBA00010402"/>
    </source>
</evidence>
<feature type="compositionally biased region" description="Low complexity" evidence="2">
    <location>
        <begin position="210"/>
        <end position="219"/>
    </location>
</feature>
<feature type="compositionally biased region" description="Low complexity" evidence="2">
    <location>
        <begin position="652"/>
        <end position="664"/>
    </location>
</feature>
<reference evidence="3" key="1">
    <citation type="submission" date="2023-07" db="EMBL/GenBank/DDBJ databases">
        <title>Black Yeasts Isolated from many extreme environments.</title>
        <authorList>
            <person name="Coleine C."/>
            <person name="Stajich J.E."/>
            <person name="Selbmann L."/>
        </authorList>
    </citation>
    <scope>NUCLEOTIDE SEQUENCE</scope>
    <source>
        <strain evidence="3">CCFEE 5485</strain>
    </source>
</reference>
<evidence type="ECO:0000313" key="4">
    <source>
        <dbReference type="Proteomes" id="UP001274830"/>
    </source>
</evidence>
<dbReference type="PANTHER" id="PTHR31315">
    <property type="entry name" value="PROTEIN SIP5"/>
    <property type="match status" value="1"/>
</dbReference>
<dbReference type="InterPro" id="IPR039301">
    <property type="entry name" value="Sip5/DA2"/>
</dbReference>